<dbReference type="RefSeq" id="WP_258785370.1">
    <property type="nucleotide sequence ID" value="NZ_JANUGQ010000002.1"/>
</dbReference>
<protein>
    <recommendedName>
        <fullName evidence="4">Secreted protein</fullName>
    </recommendedName>
</protein>
<feature type="signal peptide" evidence="1">
    <location>
        <begin position="1"/>
        <end position="30"/>
    </location>
</feature>
<gene>
    <name evidence="2" type="ORF">NX801_03450</name>
</gene>
<evidence type="ECO:0000313" key="2">
    <source>
        <dbReference type="EMBL" id="MCS0634730.1"/>
    </source>
</evidence>
<reference evidence="2" key="1">
    <citation type="submission" date="2022-08" db="EMBL/GenBank/DDBJ databases">
        <authorList>
            <person name="Somphong A."/>
            <person name="Phongsopitanun W."/>
        </authorList>
    </citation>
    <scope>NUCLEOTIDE SEQUENCE</scope>
    <source>
        <strain evidence="2">LP05-1</strain>
    </source>
</reference>
<keyword evidence="1" id="KW-0732">Signal</keyword>
<evidence type="ECO:0000313" key="3">
    <source>
        <dbReference type="Proteomes" id="UP001431313"/>
    </source>
</evidence>
<accession>A0ABT2CBE1</accession>
<feature type="chain" id="PRO_5047411260" description="Secreted protein" evidence="1">
    <location>
        <begin position="31"/>
        <end position="142"/>
    </location>
</feature>
<proteinExistence type="predicted"/>
<keyword evidence="3" id="KW-1185">Reference proteome</keyword>
<evidence type="ECO:0000256" key="1">
    <source>
        <dbReference type="SAM" id="SignalP"/>
    </source>
</evidence>
<evidence type="ECO:0008006" key="4">
    <source>
        <dbReference type="Google" id="ProtNLM"/>
    </source>
</evidence>
<name>A0ABT2CBE1_9ACTN</name>
<dbReference type="EMBL" id="JANUGQ010000002">
    <property type="protein sequence ID" value="MCS0634730.1"/>
    <property type="molecule type" value="Genomic_DNA"/>
</dbReference>
<dbReference type="Proteomes" id="UP001431313">
    <property type="component" value="Unassembled WGS sequence"/>
</dbReference>
<comment type="caution">
    <text evidence="2">The sequence shown here is derived from an EMBL/GenBank/DDBJ whole genome shotgun (WGS) entry which is preliminary data.</text>
</comment>
<organism evidence="2 3">
    <name type="scientific">Streptomyces pyxinae</name>
    <dbReference type="NCBI Taxonomy" id="2970734"/>
    <lineage>
        <taxon>Bacteria</taxon>
        <taxon>Bacillati</taxon>
        <taxon>Actinomycetota</taxon>
        <taxon>Actinomycetes</taxon>
        <taxon>Kitasatosporales</taxon>
        <taxon>Streptomycetaceae</taxon>
        <taxon>Streptomyces</taxon>
    </lineage>
</organism>
<sequence>MNLHRSLALSTATVMLGGGLALGAAPAVSAAPAAPAAAQASWTNAWNATISGDYLKSHGKKWVSQGYKLPRGTNMARGVFTCWGGGNAKLKVLILDTGKSVTKQHQCNGKKHYATIAYKRGQTVKLVLNGSKNTRLEAWAGR</sequence>